<feature type="signal peptide" evidence="2">
    <location>
        <begin position="1"/>
        <end position="25"/>
    </location>
</feature>
<protein>
    <recommendedName>
        <fullName evidence="5">DUF4148 domain-containing protein</fullName>
    </recommendedName>
</protein>
<evidence type="ECO:0000256" key="1">
    <source>
        <dbReference type="SAM" id="MobiDB-lite"/>
    </source>
</evidence>
<accession>A0A848IL00</accession>
<comment type="caution">
    <text evidence="3">The sequence shown here is derived from an EMBL/GenBank/DDBJ whole genome shotgun (WGS) entry which is preliminary data.</text>
</comment>
<proteinExistence type="predicted"/>
<evidence type="ECO:0000256" key="2">
    <source>
        <dbReference type="SAM" id="SignalP"/>
    </source>
</evidence>
<gene>
    <name evidence="3" type="ORF">HHL24_26810</name>
</gene>
<dbReference type="Proteomes" id="UP000544134">
    <property type="component" value="Unassembled WGS sequence"/>
</dbReference>
<feature type="region of interest" description="Disordered" evidence="1">
    <location>
        <begin position="26"/>
        <end position="108"/>
    </location>
</feature>
<dbReference type="AlphaFoldDB" id="A0A848IL00"/>
<keyword evidence="2" id="KW-0732">Signal</keyword>
<feature type="compositionally biased region" description="Basic and acidic residues" evidence="1">
    <location>
        <begin position="73"/>
        <end position="82"/>
    </location>
</feature>
<sequence>MQTVTHHAAMFALAALVCFSRPALAQSGGTSNLRATNTDQAQAANPPVPASSPTKAELRAKRKTERHQTRVAKNAELKRLEDAGYQPGQYDPNYPANLQNAEKPAVGK</sequence>
<evidence type="ECO:0000313" key="3">
    <source>
        <dbReference type="EMBL" id="NMM01536.1"/>
    </source>
</evidence>
<organism evidence="3 4">
    <name type="scientific">Paraburkholderia polaris</name>
    <dbReference type="NCBI Taxonomy" id="2728848"/>
    <lineage>
        <taxon>Bacteria</taxon>
        <taxon>Pseudomonadati</taxon>
        <taxon>Pseudomonadota</taxon>
        <taxon>Betaproteobacteria</taxon>
        <taxon>Burkholderiales</taxon>
        <taxon>Burkholderiaceae</taxon>
        <taxon>Paraburkholderia</taxon>
    </lineage>
</organism>
<feature type="compositionally biased region" description="Polar residues" evidence="1">
    <location>
        <begin position="27"/>
        <end position="43"/>
    </location>
</feature>
<evidence type="ECO:0008006" key="5">
    <source>
        <dbReference type="Google" id="ProtNLM"/>
    </source>
</evidence>
<evidence type="ECO:0000313" key="4">
    <source>
        <dbReference type="Proteomes" id="UP000544134"/>
    </source>
</evidence>
<name>A0A848IL00_9BURK</name>
<keyword evidence="4" id="KW-1185">Reference proteome</keyword>
<dbReference type="EMBL" id="JABBGJ010000031">
    <property type="protein sequence ID" value="NMM01536.1"/>
    <property type="molecule type" value="Genomic_DNA"/>
</dbReference>
<feature type="chain" id="PRO_5032748645" description="DUF4148 domain-containing protein" evidence="2">
    <location>
        <begin position="26"/>
        <end position="108"/>
    </location>
</feature>
<reference evidence="3 4" key="1">
    <citation type="submission" date="2020-04" db="EMBL/GenBank/DDBJ databases">
        <title>Paraburkholderia sp. RP-4-7 isolated from soil.</title>
        <authorList>
            <person name="Dahal R.H."/>
        </authorList>
    </citation>
    <scope>NUCLEOTIDE SEQUENCE [LARGE SCALE GENOMIC DNA]</scope>
    <source>
        <strain evidence="3 4">RP-4-7</strain>
    </source>
</reference>